<reference evidence="3" key="2">
    <citation type="submission" date="2015-01" db="EMBL/GenBank/DDBJ databases">
        <title>Evolutionary Origins and Diversification of the Mycorrhizal Mutualists.</title>
        <authorList>
            <consortium name="DOE Joint Genome Institute"/>
            <consortium name="Mycorrhizal Genomics Consortium"/>
            <person name="Kohler A."/>
            <person name="Kuo A."/>
            <person name="Nagy L.G."/>
            <person name="Floudas D."/>
            <person name="Copeland A."/>
            <person name="Barry K.W."/>
            <person name="Cichocki N."/>
            <person name="Veneault-Fourrey C."/>
            <person name="LaButti K."/>
            <person name="Lindquist E.A."/>
            <person name="Lipzen A."/>
            <person name="Lundell T."/>
            <person name="Morin E."/>
            <person name="Murat C."/>
            <person name="Riley R."/>
            <person name="Ohm R."/>
            <person name="Sun H."/>
            <person name="Tunlid A."/>
            <person name="Henrissat B."/>
            <person name="Grigoriev I.V."/>
            <person name="Hibbett D.S."/>
            <person name="Martin F."/>
        </authorList>
    </citation>
    <scope>NUCLEOTIDE SEQUENCE [LARGE SCALE GENOMIC DNA]</scope>
    <source>
        <strain evidence="3">LaAM-08-1</strain>
    </source>
</reference>
<keyword evidence="3" id="KW-1185">Reference proteome</keyword>
<feature type="region of interest" description="Disordered" evidence="1">
    <location>
        <begin position="232"/>
        <end position="252"/>
    </location>
</feature>
<evidence type="ECO:0008006" key="4">
    <source>
        <dbReference type="Google" id="ProtNLM"/>
    </source>
</evidence>
<name>A0A0C9XAF8_9AGAR</name>
<protein>
    <recommendedName>
        <fullName evidence="4">F-box domain-containing protein</fullName>
    </recommendedName>
</protein>
<organism evidence="2 3">
    <name type="scientific">Laccaria amethystina LaAM-08-1</name>
    <dbReference type="NCBI Taxonomy" id="1095629"/>
    <lineage>
        <taxon>Eukaryota</taxon>
        <taxon>Fungi</taxon>
        <taxon>Dikarya</taxon>
        <taxon>Basidiomycota</taxon>
        <taxon>Agaricomycotina</taxon>
        <taxon>Agaricomycetes</taxon>
        <taxon>Agaricomycetidae</taxon>
        <taxon>Agaricales</taxon>
        <taxon>Agaricineae</taxon>
        <taxon>Hydnangiaceae</taxon>
        <taxon>Laccaria</taxon>
    </lineage>
</organism>
<dbReference type="CDD" id="cd09917">
    <property type="entry name" value="F-box_SF"/>
    <property type="match status" value="1"/>
</dbReference>
<dbReference type="HOGENOM" id="CLU_027357_0_0_1"/>
<dbReference type="EMBL" id="KN838782">
    <property type="protein sequence ID" value="KIJ94686.1"/>
    <property type="molecule type" value="Genomic_DNA"/>
</dbReference>
<reference evidence="2 3" key="1">
    <citation type="submission" date="2014-04" db="EMBL/GenBank/DDBJ databases">
        <authorList>
            <consortium name="DOE Joint Genome Institute"/>
            <person name="Kuo A."/>
            <person name="Kohler A."/>
            <person name="Nagy L.G."/>
            <person name="Floudas D."/>
            <person name="Copeland A."/>
            <person name="Barry K.W."/>
            <person name="Cichocki N."/>
            <person name="Veneault-Fourrey C."/>
            <person name="LaButti K."/>
            <person name="Lindquist E.A."/>
            <person name="Lipzen A."/>
            <person name="Lundell T."/>
            <person name="Morin E."/>
            <person name="Murat C."/>
            <person name="Sun H."/>
            <person name="Tunlid A."/>
            <person name="Henrissat B."/>
            <person name="Grigoriev I.V."/>
            <person name="Hibbett D.S."/>
            <person name="Martin F."/>
            <person name="Nordberg H.P."/>
            <person name="Cantor M.N."/>
            <person name="Hua S.X."/>
        </authorList>
    </citation>
    <scope>NUCLEOTIDE SEQUENCE [LARGE SCALE GENOMIC DNA]</scope>
    <source>
        <strain evidence="2 3">LaAM-08-1</strain>
    </source>
</reference>
<evidence type="ECO:0000313" key="3">
    <source>
        <dbReference type="Proteomes" id="UP000054477"/>
    </source>
</evidence>
<proteinExistence type="predicted"/>
<gene>
    <name evidence="2" type="ORF">K443DRAFT_683565</name>
</gene>
<dbReference type="AlphaFoldDB" id="A0A0C9XAF8"/>
<sequence length="561" mass="63262">MESRRLAGPVDLPNELLKVIFDDLPDDTIYNLASTCKDLHFCVLPVFLERNGLRITSSEHISLVNPSKAALRAFGRSLFTQNLRSISFHPNADLTRLLSDLRTLRRMVEFMPEITELTLRYSSFNWLVHSKRYHDQAQLDVENWRLELAELLDVALAKSCRCLLMYGANHISLKYPNLSGSSSQTDGSLPHTIHAGDPHLGQILPKSLYQLAGCKLLSIFGKPWGNSLKLASSTTPAMRQSPSTARKSEDVEPTFERSIEQFTPPTFSVLTTFHIHSQMLLQPPLLHWTQSRLQLSAATLTDLSLNVDSNSLHTWTPVFSKLNIPALSKFELICDQLVQPTDVHFRNVIAFLGRHRSLTSLHLYGLALPLPCDLSPLHYKPPILPGLTSLTAHPSFVAWFFNCDAPFVYEPFPSVMVSSEFSWFEYDLFDEALMTLASRPETDMKLALRFVTGNGVDKWMQKHVSLGHSRSCLSSLRSVKQLSIHSHHSLKLTFSEEVVKILPSLLALFPSLEDVTFAEQSLWVDQLIDGLVKEVETSCPRIKLFSVDTLPTGLEEYQPDD</sequence>
<feature type="compositionally biased region" description="Polar residues" evidence="1">
    <location>
        <begin position="232"/>
        <end position="245"/>
    </location>
</feature>
<evidence type="ECO:0000256" key="1">
    <source>
        <dbReference type="SAM" id="MobiDB-lite"/>
    </source>
</evidence>
<dbReference type="Proteomes" id="UP000054477">
    <property type="component" value="Unassembled WGS sequence"/>
</dbReference>
<dbReference type="OrthoDB" id="2635672at2759"/>
<accession>A0A0C9XAF8</accession>
<evidence type="ECO:0000313" key="2">
    <source>
        <dbReference type="EMBL" id="KIJ94686.1"/>
    </source>
</evidence>